<dbReference type="RefSeq" id="WP_348711905.1">
    <property type="nucleotide sequence ID" value="NZ_CAXIXY010000004.1"/>
</dbReference>
<evidence type="ECO:0000313" key="1">
    <source>
        <dbReference type="EMBL" id="CAL2085150.1"/>
    </source>
</evidence>
<comment type="caution">
    <text evidence="1">The sequence shown here is derived from an EMBL/GenBank/DDBJ whole genome shotgun (WGS) entry which is preliminary data.</text>
</comment>
<name>A0ABP1EMA0_9FLAO</name>
<dbReference type="EMBL" id="CAXIXY010000004">
    <property type="protein sequence ID" value="CAL2085150.1"/>
    <property type="molecule type" value="Genomic_DNA"/>
</dbReference>
<sequence>MRLITTLFFIMTLELSSQSPKFSFSRTAIEVVSDVSQSVIKVYKGTFKNSQEINNRKSIIGNINRQGNRFTFSPLLPFQVETNYTVVFNNMYYEFSIPLESNYKILSVKNLYPNSSELPSNLLKWYVEFSKPVNPTNIYDHIFLIDNKTQKKVDRALLPLETPLLSNDGKLLTIWVEPGRQKRDLGPNKRLGKVLEIGESYTLKIDGNLKDAKGIPMKSDFRFTFKVSEADRTQPNINNWKFDLPKANTKNALIIHLNDILDYGSLTHNLTVFDNDNKHIEGVFTIDSNNKKVMFSPINQWKSKTYILKCNKLIEDVAGNNLERLFDRDVQKENLAPTLERSFSIN</sequence>
<keyword evidence="2" id="KW-1185">Reference proteome</keyword>
<dbReference type="Proteomes" id="UP001497416">
    <property type="component" value="Unassembled WGS sequence"/>
</dbReference>
<reference evidence="1 2" key="1">
    <citation type="submission" date="2024-05" db="EMBL/GenBank/DDBJ databases">
        <authorList>
            <person name="Duchaud E."/>
        </authorList>
    </citation>
    <scope>NUCLEOTIDE SEQUENCE [LARGE SCALE GENOMIC DNA]</scope>
    <source>
        <strain evidence="1">Ena-SAMPLE-TAB-13-05-2024-13:56:06:370-140302</strain>
    </source>
</reference>
<organism evidence="1 2">
    <name type="scientific">Tenacibaculum platacis</name>
    <dbReference type="NCBI Taxonomy" id="3137852"/>
    <lineage>
        <taxon>Bacteria</taxon>
        <taxon>Pseudomonadati</taxon>
        <taxon>Bacteroidota</taxon>
        <taxon>Flavobacteriia</taxon>
        <taxon>Flavobacteriales</taxon>
        <taxon>Flavobacteriaceae</taxon>
        <taxon>Tenacibaculum</taxon>
    </lineage>
</organism>
<evidence type="ECO:0000313" key="2">
    <source>
        <dbReference type="Proteomes" id="UP001497416"/>
    </source>
</evidence>
<proteinExistence type="predicted"/>
<evidence type="ECO:0008006" key="3">
    <source>
        <dbReference type="Google" id="ProtNLM"/>
    </source>
</evidence>
<gene>
    <name evidence="1" type="ORF">T190607A01A_20425</name>
</gene>
<protein>
    <recommendedName>
        <fullName evidence="3">Ig-like domain-containing protein</fullName>
    </recommendedName>
</protein>
<accession>A0ABP1EMA0</accession>